<reference evidence="1" key="1">
    <citation type="submission" date="2021-03" db="EMBL/GenBank/DDBJ databases">
        <title>Draft genome sequence of rust myrtle Austropuccinia psidii MF-1, a brazilian biotype.</title>
        <authorList>
            <person name="Quecine M.C."/>
            <person name="Pachon D.M.R."/>
            <person name="Bonatelli M.L."/>
            <person name="Correr F.H."/>
            <person name="Franceschini L.M."/>
            <person name="Leite T.F."/>
            <person name="Margarido G.R.A."/>
            <person name="Almeida C.A."/>
            <person name="Ferrarezi J.A."/>
            <person name="Labate C.A."/>
        </authorList>
    </citation>
    <scope>NUCLEOTIDE SEQUENCE</scope>
    <source>
        <strain evidence="1">MF-1</strain>
    </source>
</reference>
<dbReference type="OrthoDB" id="2273864at2759"/>
<name>A0A9Q3CAW2_9BASI</name>
<sequence length="146" mass="16729">MAYQPPTDCLEDGIIQTLGDIIRRFCAYGQEFKDPDGFTNHWCTLIPALELEYKASINYSTRKTPETLEKGWNTRILYNTIKKDLVSQPQVMTLLHGCFSNPAWNQGGANWPQHIFYGQFPPFGNLWPFGHNTFPWPVMASGNFLP</sequence>
<keyword evidence="2" id="KW-1185">Reference proteome</keyword>
<protein>
    <submittedName>
        <fullName evidence="1">Uncharacterized protein</fullName>
    </submittedName>
</protein>
<evidence type="ECO:0000313" key="2">
    <source>
        <dbReference type="Proteomes" id="UP000765509"/>
    </source>
</evidence>
<comment type="caution">
    <text evidence="1">The sequence shown here is derived from an EMBL/GenBank/DDBJ whole genome shotgun (WGS) entry which is preliminary data.</text>
</comment>
<proteinExistence type="predicted"/>
<accession>A0A9Q3CAW2</accession>
<dbReference type="EMBL" id="AVOT02005991">
    <property type="protein sequence ID" value="MBW0480499.1"/>
    <property type="molecule type" value="Genomic_DNA"/>
</dbReference>
<dbReference type="Proteomes" id="UP000765509">
    <property type="component" value="Unassembled WGS sequence"/>
</dbReference>
<gene>
    <name evidence="1" type="ORF">O181_020214</name>
</gene>
<dbReference type="AlphaFoldDB" id="A0A9Q3CAW2"/>
<organism evidence="1 2">
    <name type="scientific">Austropuccinia psidii MF-1</name>
    <dbReference type="NCBI Taxonomy" id="1389203"/>
    <lineage>
        <taxon>Eukaryota</taxon>
        <taxon>Fungi</taxon>
        <taxon>Dikarya</taxon>
        <taxon>Basidiomycota</taxon>
        <taxon>Pucciniomycotina</taxon>
        <taxon>Pucciniomycetes</taxon>
        <taxon>Pucciniales</taxon>
        <taxon>Sphaerophragmiaceae</taxon>
        <taxon>Austropuccinia</taxon>
    </lineage>
</organism>
<evidence type="ECO:0000313" key="1">
    <source>
        <dbReference type="EMBL" id="MBW0480499.1"/>
    </source>
</evidence>